<proteinExistence type="predicted"/>
<evidence type="ECO:0000313" key="2">
    <source>
        <dbReference type="Proteomes" id="UP000579647"/>
    </source>
</evidence>
<dbReference type="AlphaFoldDB" id="A0A840WA74"/>
<dbReference type="Pfam" id="PF13814">
    <property type="entry name" value="Replic_Relax"/>
    <property type="match status" value="1"/>
</dbReference>
<organism evidence="1 2">
    <name type="scientific">Nocardiopsis metallicus</name>
    <dbReference type="NCBI Taxonomy" id="179819"/>
    <lineage>
        <taxon>Bacteria</taxon>
        <taxon>Bacillati</taxon>
        <taxon>Actinomycetota</taxon>
        <taxon>Actinomycetes</taxon>
        <taxon>Streptosporangiales</taxon>
        <taxon>Nocardiopsidaceae</taxon>
        <taxon>Nocardiopsis</taxon>
    </lineage>
</organism>
<evidence type="ECO:0008006" key="3">
    <source>
        <dbReference type="Google" id="ProtNLM"/>
    </source>
</evidence>
<comment type="caution">
    <text evidence="1">The sequence shown here is derived from an EMBL/GenBank/DDBJ whole genome shotgun (WGS) entry which is preliminary data.</text>
</comment>
<gene>
    <name evidence="1" type="ORF">HNR07_003420</name>
</gene>
<keyword evidence="2" id="KW-1185">Reference proteome</keyword>
<protein>
    <recommendedName>
        <fullName evidence="3">Protein involved in plasmid replication-relaxation</fullName>
    </recommendedName>
</protein>
<dbReference type="InterPro" id="IPR025855">
    <property type="entry name" value="Replic_Relax"/>
</dbReference>
<evidence type="ECO:0000313" key="1">
    <source>
        <dbReference type="EMBL" id="MBB5492283.1"/>
    </source>
</evidence>
<dbReference type="RefSeq" id="WP_221318847.1">
    <property type="nucleotide sequence ID" value="NZ_BAAAKM010000123.1"/>
</dbReference>
<name>A0A840WA74_9ACTN</name>
<reference evidence="1 2" key="1">
    <citation type="submission" date="2020-08" db="EMBL/GenBank/DDBJ databases">
        <title>Sequencing the genomes of 1000 actinobacteria strains.</title>
        <authorList>
            <person name="Klenk H.-P."/>
        </authorList>
    </citation>
    <scope>NUCLEOTIDE SEQUENCE [LARGE SCALE GENOMIC DNA]</scope>
    <source>
        <strain evidence="1 2">DSM 44598</strain>
    </source>
</reference>
<dbReference type="Proteomes" id="UP000579647">
    <property type="component" value="Unassembled WGS sequence"/>
</dbReference>
<accession>A0A840WA74</accession>
<sequence length="292" mass="33472">MVSTETDPTDTLLSLVPKITPRDRKVLNDLYDHQVLTTHHLHQLHFEGRAVRTVNQRLRQLRSYELIAPFRPYTRAGTSPHHWVVDRLGVQLVAAQRNTALAELDYRADHRMRVALDYQLGHVLGLADTFVAFALAARRTRSASLECWYSERESARRWGRHIRPDAYLQWDQDQAELHAFVEYDTGTEPLTKVARKMKGYTNLATESGLASIVLFAVHSDQRAEHLLHKLAQAPSAQLRMVGAYVSTHERLRKRGPERAVWQVPGELSGQWLSLVDIALRHPRKEQGQDDSE</sequence>
<dbReference type="EMBL" id="JACHDO010000001">
    <property type="protein sequence ID" value="MBB5492283.1"/>
    <property type="molecule type" value="Genomic_DNA"/>
</dbReference>